<protein>
    <submittedName>
        <fullName evidence="3">MerR family transcriptional regulator</fullName>
    </submittedName>
</protein>
<evidence type="ECO:0000259" key="2">
    <source>
        <dbReference type="PROSITE" id="PS50937"/>
    </source>
</evidence>
<dbReference type="InterPro" id="IPR009061">
    <property type="entry name" value="DNA-bd_dom_put_sf"/>
</dbReference>
<dbReference type="Proteomes" id="UP000675554">
    <property type="component" value="Unassembled WGS sequence"/>
</dbReference>
<dbReference type="InterPro" id="IPR047057">
    <property type="entry name" value="MerR_fam"/>
</dbReference>
<sequence>MDDERPDVLTIGQLAHRTGLPVRTLRFWSDEGAVRPVARSASGYRLYDAGSVARVELVRTLRELGLGLDDVCSVLSGRTTVAEVANAHVAALDAQIRSLKVSRAVLSTVAIRGSTAEETALMNRLARLSAAERKQIIDEFKEEVFGGLDIEPRLRDRLHTFSVDLPDDPTPEQVDAWVELAELVRDSGFRARLRTWLKLNTPTPGQQRPPGASIWWARHIVQTVAEARERGVAPEGPEAAEVLSELFGDTDRTAVLRSLEAGIEAGAERYRRLVARVRGQDSAPDATEELEWLARALRAAEQA</sequence>
<keyword evidence="4" id="KW-1185">Reference proteome</keyword>
<dbReference type="CDD" id="cd00592">
    <property type="entry name" value="HTH_MerR-like"/>
    <property type="match status" value="1"/>
</dbReference>
<dbReference type="Gene3D" id="1.10.1660.10">
    <property type="match status" value="1"/>
</dbReference>
<proteinExistence type="predicted"/>
<evidence type="ECO:0000313" key="3">
    <source>
        <dbReference type="EMBL" id="MBR7676696.1"/>
    </source>
</evidence>
<dbReference type="PRINTS" id="PR00040">
    <property type="entry name" value="HTHMERR"/>
</dbReference>
<keyword evidence="1" id="KW-0238">DNA-binding</keyword>
<dbReference type="AlphaFoldDB" id="A0A8T4IWL0"/>
<dbReference type="SMART" id="SM00422">
    <property type="entry name" value="HTH_MERR"/>
    <property type="match status" value="1"/>
</dbReference>
<evidence type="ECO:0000256" key="1">
    <source>
        <dbReference type="ARBA" id="ARBA00023125"/>
    </source>
</evidence>
<dbReference type="PROSITE" id="PS50937">
    <property type="entry name" value="HTH_MERR_2"/>
    <property type="match status" value="1"/>
</dbReference>
<dbReference type="PANTHER" id="PTHR30204">
    <property type="entry name" value="REDOX-CYCLING DRUG-SENSING TRANSCRIPTIONAL ACTIVATOR SOXR"/>
    <property type="match status" value="1"/>
</dbReference>
<name>A0A8T4IWL0_9ACTN</name>
<dbReference type="GO" id="GO:0003700">
    <property type="term" value="F:DNA-binding transcription factor activity"/>
    <property type="evidence" value="ECO:0007669"/>
    <property type="project" value="InterPro"/>
</dbReference>
<gene>
    <name evidence="3" type="ORF">KDA82_27560</name>
</gene>
<dbReference type="Pfam" id="PF13411">
    <property type="entry name" value="MerR_1"/>
    <property type="match status" value="1"/>
</dbReference>
<dbReference type="EMBL" id="JAGSMN010000723">
    <property type="protein sequence ID" value="MBR7676696.1"/>
    <property type="molecule type" value="Genomic_DNA"/>
</dbReference>
<reference evidence="3" key="1">
    <citation type="submission" date="2021-04" db="EMBL/GenBank/DDBJ databases">
        <title>Sequencing of actinobacteria type strains.</title>
        <authorList>
            <person name="Nguyen G.-S."/>
            <person name="Wentzel A."/>
        </authorList>
    </citation>
    <scope>NUCLEOTIDE SEQUENCE</scope>
    <source>
        <strain evidence="3">DSM 42095</strain>
    </source>
</reference>
<dbReference type="GO" id="GO:0003677">
    <property type="term" value="F:DNA binding"/>
    <property type="evidence" value="ECO:0007669"/>
    <property type="project" value="UniProtKB-KW"/>
</dbReference>
<comment type="caution">
    <text evidence="3">The sequence shown here is derived from an EMBL/GenBank/DDBJ whole genome shotgun (WGS) entry which is preliminary data.</text>
</comment>
<accession>A0A8T4IWL0</accession>
<feature type="domain" description="HTH merR-type" evidence="2">
    <location>
        <begin position="8"/>
        <end position="77"/>
    </location>
</feature>
<dbReference type="InterPro" id="IPR000551">
    <property type="entry name" value="MerR-type_HTH_dom"/>
</dbReference>
<dbReference type="PANTHER" id="PTHR30204:SF93">
    <property type="entry name" value="HTH MERR-TYPE DOMAIN-CONTAINING PROTEIN"/>
    <property type="match status" value="1"/>
</dbReference>
<organism evidence="3 4">
    <name type="scientific">Streptomyces daliensis</name>
    <dbReference type="NCBI Taxonomy" id="299421"/>
    <lineage>
        <taxon>Bacteria</taxon>
        <taxon>Bacillati</taxon>
        <taxon>Actinomycetota</taxon>
        <taxon>Actinomycetes</taxon>
        <taxon>Kitasatosporales</taxon>
        <taxon>Streptomycetaceae</taxon>
        <taxon>Streptomyces</taxon>
    </lineage>
</organism>
<evidence type="ECO:0000313" key="4">
    <source>
        <dbReference type="Proteomes" id="UP000675554"/>
    </source>
</evidence>
<dbReference type="SUPFAM" id="SSF46955">
    <property type="entry name" value="Putative DNA-binding domain"/>
    <property type="match status" value="1"/>
</dbReference>